<organism evidence="2 3">
    <name type="scientific">Streptomyces acidiscabies</name>
    <dbReference type="NCBI Taxonomy" id="42234"/>
    <lineage>
        <taxon>Bacteria</taxon>
        <taxon>Bacillati</taxon>
        <taxon>Actinomycetota</taxon>
        <taxon>Actinomycetes</taxon>
        <taxon>Kitasatosporales</taxon>
        <taxon>Streptomycetaceae</taxon>
        <taxon>Streptomyces</taxon>
    </lineage>
</organism>
<gene>
    <name evidence="2" type="ORF">IQ63_00390</name>
</gene>
<dbReference type="InterPro" id="IPR058407">
    <property type="entry name" value="DUF8094"/>
</dbReference>
<evidence type="ECO:0000313" key="2">
    <source>
        <dbReference type="EMBL" id="KND40351.1"/>
    </source>
</evidence>
<protein>
    <recommendedName>
        <fullName evidence="1">DUF8094 domain-containing protein</fullName>
    </recommendedName>
</protein>
<dbReference type="OrthoDB" id="3510378at2"/>
<dbReference type="EMBL" id="JPPY01000002">
    <property type="protein sequence ID" value="KND40351.1"/>
    <property type="molecule type" value="Genomic_DNA"/>
</dbReference>
<dbReference type="AlphaFoldDB" id="A0A0L0KRN0"/>
<accession>A0A0L0KRN0</accession>
<dbReference type="PROSITE" id="PS51257">
    <property type="entry name" value="PROKAR_LIPOPROTEIN"/>
    <property type="match status" value="1"/>
</dbReference>
<dbReference type="RefSeq" id="WP_050368860.1">
    <property type="nucleotide sequence ID" value="NZ_KQ257790.1"/>
</dbReference>
<feature type="domain" description="DUF8094" evidence="1">
    <location>
        <begin position="36"/>
        <end position="325"/>
    </location>
</feature>
<name>A0A0L0KRN0_9ACTN</name>
<reference evidence="3" key="1">
    <citation type="submission" date="2014-07" db="EMBL/GenBank/DDBJ databases">
        <title>Genome sequencing of plant-pathogenic Streptomyces species.</title>
        <authorList>
            <person name="Harrison J."/>
            <person name="Sapp M."/>
            <person name="Thwaites R."/>
            <person name="Studholme D.J."/>
        </authorList>
    </citation>
    <scope>NUCLEOTIDE SEQUENCE [LARGE SCALE GENOMIC DNA]</scope>
    <source>
        <strain evidence="3">NCPPB 4445</strain>
    </source>
</reference>
<comment type="caution">
    <text evidence="2">The sequence shown here is derived from an EMBL/GenBank/DDBJ whole genome shotgun (WGS) entry which is preliminary data.</text>
</comment>
<dbReference type="Proteomes" id="UP000037151">
    <property type="component" value="Unassembled WGS sequence"/>
</dbReference>
<dbReference type="Pfam" id="PF26366">
    <property type="entry name" value="DUF8094"/>
    <property type="match status" value="1"/>
</dbReference>
<evidence type="ECO:0000313" key="3">
    <source>
        <dbReference type="Proteomes" id="UP000037151"/>
    </source>
</evidence>
<proteinExistence type="predicted"/>
<dbReference type="PATRIC" id="fig|42234.21.peg.85"/>
<evidence type="ECO:0000259" key="1">
    <source>
        <dbReference type="Pfam" id="PF26366"/>
    </source>
</evidence>
<sequence length="326" mass="34353">MIRLRRRDRNALIAVVLTGVSLTASGCVVVHGEREVVPTTTPAEAAQAVQEFTAAYNKADKAYDSSLDADYTTGPLGVIDAARLKAGKITDPGGNPNHQPLALSDVQVTIPKKAGWPRWFVADSQANRGGTSRWVMVFTRNDVAEPWQAAFLTLVAPGKLPALKRDAQGYAEEVPAVSPELAVSTDKLGGAYADYLRTGQGAFADGTYTSALRATRDKATRPGLATQYLDEALNDSDYRPVALRTADGGALVFFSGHNYTKQTAAAGTAVPTPNASVKALTTGEIKQSLTMEFVSNAVAVDPMKGIGDGKVSLLSRVEGLTGAKGE</sequence>